<evidence type="ECO:0000256" key="1">
    <source>
        <dbReference type="PIRSR" id="PIRSR601310-1"/>
    </source>
</evidence>
<dbReference type="PANTHER" id="PTHR46648:SF1">
    <property type="entry name" value="ADENOSINE 5'-MONOPHOSPHORAMIDASE HNT1"/>
    <property type="match status" value="1"/>
</dbReference>
<sequence length="120" mass="13640">MLCFWKRKIYSGNLESISALILPKKHFTDLVDLDIGTATEIMKASQKITTALKKVFRVEGVSVCQNGGIFNDLGHYHMHVIPRFKGDGFSWGEPSFEQNYFLPLMVQSEHLLRGGLHDDK</sequence>
<dbReference type="Pfam" id="PF01230">
    <property type="entry name" value="HIT"/>
    <property type="match status" value="1"/>
</dbReference>
<accession>A0A3M8D3D7</accession>
<dbReference type="AlphaFoldDB" id="A0A3M8D3D7"/>
<dbReference type="Gene3D" id="3.30.428.10">
    <property type="entry name" value="HIT-like"/>
    <property type="match status" value="1"/>
</dbReference>
<feature type="domain" description="HIT" evidence="4">
    <location>
        <begin position="20"/>
        <end position="90"/>
    </location>
</feature>
<name>A0A3M8D3D7_9BACL</name>
<dbReference type="PROSITE" id="PS51084">
    <property type="entry name" value="HIT_2"/>
    <property type="match status" value="1"/>
</dbReference>
<feature type="short sequence motif" description="Histidine triad motif" evidence="2 3">
    <location>
        <begin position="75"/>
        <end position="79"/>
    </location>
</feature>
<dbReference type="GO" id="GO:0003824">
    <property type="term" value="F:catalytic activity"/>
    <property type="evidence" value="ECO:0007669"/>
    <property type="project" value="InterPro"/>
</dbReference>
<dbReference type="SUPFAM" id="SSF54197">
    <property type="entry name" value="HIT-like"/>
    <property type="match status" value="1"/>
</dbReference>
<proteinExistence type="predicted"/>
<dbReference type="Proteomes" id="UP000269573">
    <property type="component" value="Unassembled WGS sequence"/>
</dbReference>
<comment type="caution">
    <text evidence="5">The sequence shown here is derived from an EMBL/GenBank/DDBJ whole genome shotgun (WGS) entry which is preliminary data.</text>
</comment>
<dbReference type="InterPro" id="IPR011146">
    <property type="entry name" value="HIT-like"/>
</dbReference>
<dbReference type="InterPro" id="IPR001310">
    <property type="entry name" value="Histidine_triad_HIT"/>
</dbReference>
<reference evidence="5 6" key="1">
    <citation type="submission" date="2018-10" db="EMBL/GenBank/DDBJ databases">
        <title>Phylogenomics of Brevibacillus.</title>
        <authorList>
            <person name="Dunlap C."/>
        </authorList>
    </citation>
    <scope>NUCLEOTIDE SEQUENCE [LARGE SCALE GENOMIC DNA]</scope>
    <source>
        <strain evidence="5 6">JCM 15774</strain>
    </source>
</reference>
<dbReference type="PANTHER" id="PTHR46648">
    <property type="entry name" value="HIT FAMILY PROTEIN 1"/>
    <property type="match status" value="1"/>
</dbReference>
<evidence type="ECO:0000256" key="2">
    <source>
        <dbReference type="PIRSR" id="PIRSR601310-3"/>
    </source>
</evidence>
<feature type="active site" description="Tele-AMP-histidine intermediate" evidence="1">
    <location>
        <position position="77"/>
    </location>
</feature>
<dbReference type="EMBL" id="RHHU01000012">
    <property type="protein sequence ID" value="RNB82594.1"/>
    <property type="molecule type" value="Genomic_DNA"/>
</dbReference>
<organism evidence="5 6">
    <name type="scientific">Brevibacillus nitrificans</name>
    <dbReference type="NCBI Taxonomy" id="651560"/>
    <lineage>
        <taxon>Bacteria</taxon>
        <taxon>Bacillati</taxon>
        <taxon>Bacillota</taxon>
        <taxon>Bacilli</taxon>
        <taxon>Bacillales</taxon>
        <taxon>Paenibacillaceae</taxon>
        <taxon>Brevibacillus</taxon>
    </lineage>
</organism>
<evidence type="ECO:0000259" key="4">
    <source>
        <dbReference type="PROSITE" id="PS51084"/>
    </source>
</evidence>
<gene>
    <name evidence="5" type="ORF">EDM59_20820</name>
</gene>
<evidence type="ECO:0000313" key="5">
    <source>
        <dbReference type="EMBL" id="RNB82594.1"/>
    </source>
</evidence>
<dbReference type="GO" id="GO:0009117">
    <property type="term" value="P:nucleotide metabolic process"/>
    <property type="evidence" value="ECO:0007669"/>
    <property type="project" value="TreeGrafter"/>
</dbReference>
<keyword evidence="6" id="KW-1185">Reference proteome</keyword>
<dbReference type="InterPro" id="IPR036265">
    <property type="entry name" value="HIT-like_sf"/>
</dbReference>
<evidence type="ECO:0000313" key="6">
    <source>
        <dbReference type="Proteomes" id="UP000269573"/>
    </source>
</evidence>
<protein>
    <submittedName>
        <fullName evidence="5">HIT family protein</fullName>
    </submittedName>
</protein>
<evidence type="ECO:0000256" key="3">
    <source>
        <dbReference type="PROSITE-ProRule" id="PRU00464"/>
    </source>
</evidence>